<dbReference type="RefSeq" id="WP_259046052.1">
    <property type="nucleotide sequence ID" value="NZ_JANUAL010000002.1"/>
</dbReference>
<proteinExistence type="predicted"/>
<sequence length="153" mass="15422">MGQQQLLLLVLSTVIVGLATVAGIQAFSENQAQAAQDALVQRGTSIMSDVQGLAGKPAQMGGADLSSDKPSTVFDALGYDTPNSESQTPVEGASGTSNCVLETGNDGGSVDASFSGTPTAVAEVECIASNASQDVRVALSSDGDISTSFGDYR</sequence>
<comment type="caution">
    <text evidence="2">The sequence shown here is derived from an EMBL/GenBank/DDBJ whole genome shotgun (WGS) entry which is preliminary data.</text>
</comment>
<gene>
    <name evidence="2" type="ORF">GGP71_002837</name>
</gene>
<accession>A0A9X2PU92</accession>
<evidence type="ECO:0000313" key="2">
    <source>
        <dbReference type="EMBL" id="MCS3678895.1"/>
    </source>
</evidence>
<dbReference type="AlphaFoldDB" id="A0A9X2PU92"/>
<feature type="compositionally biased region" description="Polar residues" evidence="1">
    <location>
        <begin position="81"/>
        <end position="100"/>
    </location>
</feature>
<feature type="region of interest" description="Disordered" evidence="1">
    <location>
        <begin position="77"/>
        <end position="102"/>
    </location>
</feature>
<reference evidence="2" key="1">
    <citation type="submission" date="2022-08" db="EMBL/GenBank/DDBJ databases">
        <title>Genomic Encyclopedia of Type Strains, Phase V (KMG-V): Genome sequencing to study the core and pangenomes of soil and plant-associated prokaryotes.</title>
        <authorList>
            <person name="Whitman W."/>
        </authorList>
    </citation>
    <scope>NUCLEOTIDE SEQUENCE</scope>
    <source>
        <strain evidence="2">0</strain>
    </source>
</reference>
<organism evidence="2 3">
    <name type="scientific">Salinibacter ruber</name>
    <dbReference type="NCBI Taxonomy" id="146919"/>
    <lineage>
        <taxon>Bacteria</taxon>
        <taxon>Pseudomonadati</taxon>
        <taxon>Rhodothermota</taxon>
        <taxon>Rhodothermia</taxon>
        <taxon>Rhodothermales</taxon>
        <taxon>Salinibacteraceae</taxon>
        <taxon>Salinibacter</taxon>
    </lineage>
</organism>
<name>A0A9X2PU92_9BACT</name>
<protein>
    <submittedName>
        <fullName evidence="2">Uncharacterized protein</fullName>
    </submittedName>
</protein>
<dbReference type="EMBL" id="JANUAU010000010">
    <property type="protein sequence ID" value="MCS3678895.1"/>
    <property type="molecule type" value="Genomic_DNA"/>
</dbReference>
<evidence type="ECO:0000256" key="1">
    <source>
        <dbReference type="SAM" id="MobiDB-lite"/>
    </source>
</evidence>
<dbReference type="Proteomes" id="UP001155027">
    <property type="component" value="Unassembled WGS sequence"/>
</dbReference>
<evidence type="ECO:0000313" key="3">
    <source>
        <dbReference type="Proteomes" id="UP001155027"/>
    </source>
</evidence>